<evidence type="ECO:0000256" key="2">
    <source>
        <dbReference type="ARBA" id="ARBA00022967"/>
    </source>
</evidence>
<keyword evidence="12" id="KW-0560">Oxidoreductase</keyword>
<dbReference type="EMBL" id="CP036287">
    <property type="protein sequence ID" value="QDU67513.1"/>
    <property type="molecule type" value="Genomic_DNA"/>
</dbReference>
<evidence type="ECO:0000256" key="1">
    <source>
        <dbReference type="ARBA" id="ARBA00022448"/>
    </source>
</evidence>
<proteinExistence type="inferred from homology"/>
<name>A0A518BKP2_9BACT</name>
<evidence type="ECO:0000256" key="6">
    <source>
        <dbReference type="ARBA" id="ARBA00023075"/>
    </source>
</evidence>
<keyword evidence="2 8" id="KW-1278">Translocase</keyword>
<dbReference type="GO" id="GO:0006814">
    <property type="term" value="P:sodium ion transport"/>
    <property type="evidence" value="ECO:0007669"/>
    <property type="project" value="UniProtKB-UniRule"/>
</dbReference>
<dbReference type="PANTHER" id="PTHR37839:SF1">
    <property type="entry name" value="NA(+)-TRANSLOCATING NADH-QUINONE REDUCTASE SUBUNIT A"/>
    <property type="match status" value="1"/>
</dbReference>
<evidence type="ECO:0000313" key="12">
    <source>
        <dbReference type="EMBL" id="QDU67513.1"/>
    </source>
</evidence>
<evidence type="ECO:0000256" key="8">
    <source>
        <dbReference type="HAMAP-Rule" id="MF_00425"/>
    </source>
</evidence>
<evidence type="ECO:0000256" key="3">
    <source>
        <dbReference type="ARBA" id="ARBA00023027"/>
    </source>
</evidence>
<evidence type="ECO:0000259" key="9">
    <source>
        <dbReference type="Pfam" id="PF05896"/>
    </source>
</evidence>
<dbReference type="HAMAP" id="MF_00425">
    <property type="entry name" value="NqrA"/>
    <property type="match status" value="1"/>
</dbReference>
<evidence type="ECO:0000259" key="11">
    <source>
        <dbReference type="Pfam" id="PF24836"/>
    </source>
</evidence>
<dbReference type="GO" id="GO:0016655">
    <property type="term" value="F:oxidoreductase activity, acting on NAD(P)H, quinone or similar compound as acceptor"/>
    <property type="evidence" value="ECO:0007669"/>
    <property type="project" value="UniProtKB-UniRule"/>
</dbReference>
<dbReference type="KEGG" id="pbap:Pla133_26000"/>
<dbReference type="Pfam" id="PF05896">
    <property type="entry name" value="NQRA_N"/>
    <property type="match status" value="1"/>
</dbReference>
<keyword evidence="7 8" id="KW-0739">Sodium transport</keyword>
<keyword evidence="3 8" id="KW-0520">NAD</keyword>
<dbReference type="AlphaFoldDB" id="A0A518BKP2"/>
<comment type="catalytic activity">
    <reaction evidence="8">
        <text>a ubiquinone + n Na(+)(in) + NADH + H(+) = a ubiquinol + n Na(+)(out) + NAD(+)</text>
        <dbReference type="Rhea" id="RHEA:47748"/>
        <dbReference type="Rhea" id="RHEA-COMP:9565"/>
        <dbReference type="Rhea" id="RHEA-COMP:9566"/>
        <dbReference type="ChEBI" id="CHEBI:15378"/>
        <dbReference type="ChEBI" id="CHEBI:16389"/>
        <dbReference type="ChEBI" id="CHEBI:17976"/>
        <dbReference type="ChEBI" id="CHEBI:29101"/>
        <dbReference type="ChEBI" id="CHEBI:57540"/>
        <dbReference type="ChEBI" id="CHEBI:57945"/>
        <dbReference type="EC" id="7.2.1.1"/>
    </reaction>
</comment>
<dbReference type="NCBIfam" id="NF003759">
    <property type="entry name" value="PRK05352.1-2"/>
    <property type="match status" value="1"/>
</dbReference>
<feature type="domain" description="NqrA N-terminal barrel-sandwich hybrid" evidence="9">
    <location>
        <begin position="4"/>
        <end position="98"/>
    </location>
</feature>
<dbReference type="InterPro" id="IPR008703">
    <property type="entry name" value="NqrA"/>
</dbReference>
<comment type="subunit">
    <text evidence="8">Composed of six subunits; NqrA, NqrB, NqrC, NqrD, NqrE and NqrF.</text>
</comment>
<sequence length="448" mass="48132">MPPITIKRGLDVPIDGRAATSTISDRLDVGQVALLPQQARGIKTKLLVEEGQTVQVGQPLFHDRRDEAVLFTAPSAGKVRAIHRGARRLPLSVVIDVEGSGQIDLDAPKPGSASPEQLKAALQTSGLWANLRRRPYDTIARTDDSPVGIVVTAMDTRPLAPRPLDALAGREDAFRAGLAVLVALQSGAVFLCVAPGENWGALTAEGVRTETFAGPHPAGNAGTHIHHLCPVGGGRVAWHIGYQAVADIGQFFTSGKLSTTRVVAITGPMAREPRLIRTRQGAALAALSAGEGAQDEVRVVDGSALDGRHLELAGPQGYLGRYGNQLTLLDDAVRRQLLGWMMPVAGRYSLTNLLLDKFFRKRFRMDTDSNGSLRAIVPIGVYERVMPLDILATQLIKALASHDMEGAEKLGALELAEEDLALCEYVDPCKLPVTEMLRDMLTRIEKEG</sequence>
<comment type="similarity">
    <text evidence="8">Belongs to the NqrA family.</text>
</comment>
<accession>A0A518BKP2</accession>
<keyword evidence="1 8" id="KW-0813">Transport</keyword>
<protein>
    <recommendedName>
        <fullName evidence="8">Na(+)-translocating NADH-quinone reductase subunit A</fullName>
        <shortName evidence="8">Na(+)-NQR subunit A</shortName>
        <shortName evidence="8">Na(+)-translocating NQR subunit A</shortName>
        <ecNumber evidence="8">7.2.1.1</ecNumber>
    </recommendedName>
    <alternativeName>
        <fullName evidence="8">NQR complex subunit A</fullName>
    </alternativeName>
    <alternativeName>
        <fullName evidence="8">NQR-1 subunit A</fullName>
    </alternativeName>
</protein>
<dbReference type="Pfam" id="PF24836">
    <property type="entry name" value="NQRA_2nd"/>
    <property type="match status" value="1"/>
</dbReference>
<dbReference type="Pfam" id="PF11973">
    <property type="entry name" value="NQRA_SLBB"/>
    <property type="match status" value="1"/>
</dbReference>
<gene>
    <name evidence="8 12" type="primary">nqrA</name>
    <name evidence="12" type="ORF">Pla133_26000</name>
</gene>
<keyword evidence="13" id="KW-1185">Reference proteome</keyword>
<evidence type="ECO:0000256" key="4">
    <source>
        <dbReference type="ARBA" id="ARBA00023053"/>
    </source>
</evidence>
<dbReference type="InterPro" id="IPR056148">
    <property type="entry name" value="NQRA_2nd"/>
</dbReference>
<dbReference type="NCBIfam" id="TIGR01936">
    <property type="entry name" value="nqrA"/>
    <property type="match status" value="1"/>
</dbReference>
<feature type="domain" description="NqrA second alpha/beta" evidence="11">
    <location>
        <begin position="115"/>
        <end position="257"/>
    </location>
</feature>
<organism evidence="12 13">
    <name type="scientific">Engelhardtia mirabilis</name>
    <dbReference type="NCBI Taxonomy" id="2528011"/>
    <lineage>
        <taxon>Bacteria</taxon>
        <taxon>Pseudomonadati</taxon>
        <taxon>Planctomycetota</taxon>
        <taxon>Planctomycetia</taxon>
        <taxon>Planctomycetia incertae sedis</taxon>
        <taxon>Engelhardtia</taxon>
    </lineage>
</organism>
<dbReference type="RefSeq" id="WP_145065755.1">
    <property type="nucleotide sequence ID" value="NZ_CP036287.1"/>
</dbReference>
<keyword evidence="5 8" id="KW-0406">Ion transport</keyword>
<evidence type="ECO:0000259" key="10">
    <source>
        <dbReference type="Pfam" id="PF11973"/>
    </source>
</evidence>
<evidence type="ECO:0000256" key="5">
    <source>
        <dbReference type="ARBA" id="ARBA00023065"/>
    </source>
</evidence>
<dbReference type="PANTHER" id="PTHR37839">
    <property type="entry name" value="NA(+)-TRANSLOCATING NADH-QUINONE REDUCTASE SUBUNIT A"/>
    <property type="match status" value="1"/>
</dbReference>
<comment type="function">
    <text evidence="8">NQR complex catalyzes the reduction of ubiquinone-1 to ubiquinol by two successive reactions, coupled with the transport of Na(+) ions from the cytoplasm to the periplasm. NqrA to NqrE are probably involved in the second step, the conversion of ubisemiquinone to ubiquinol.</text>
</comment>
<keyword evidence="6 8" id="KW-0830">Ubiquinone</keyword>
<reference evidence="12 13" key="1">
    <citation type="submission" date="2019-02" db="EMBL/GenBank/DDBJ databases">
        <title>Deep-cultivation of Planctomycetes and their phenomic and genomic characterization uncovers novel biology.</title>
        <authorList>
            <person name="Wiegand S."/>
            <person name="Jogler M."/>
            <person name="Boedeker C."/>
            <person name="Pinto D."/>
            <person name="Vollmers J."/>
            <person name="Rivas-Marin E."/>
            <person name="Kohn T."/>
            <person name="Peeters S.H."/>
            <person name="Heuer A."/>
            <person name="Rast P."/>
            <person name="Oberbeckmann S."/>
            <person name="Bunk B."/>
            <person name="Jeske O."/>
            <person name="Meyerdierks A."/>
            <person name="Storesund J.E."/>
            <person name="Kallscheuer N."/>
            <person name="Luecker S."/>
            <person name="Lage O.M."/>
            <person name="Pohl T."/>
            <person name="Merkel B.J."/>
            <person name="Hornburger P."/>
            <person name="Mueller R.-W."/>
            <person name="Bruemmer F."/>
            <person name="Labrenz M."/>
            <person name="Spormann A.M."/>
            <person name="Op den Camp H."/>
            <person name="Overmann J."/>
            <person name="Amann R."/>
            <person name="Jetten M.S.M."/>
            <person name="Mascher T."/>
            <person name="Medema M.H."/>
            <person name="Devos D.P."/>
            <person name="Kaster A.-K."/>
            <person name="Ovreas L."/>
            <person name="Rohde M."/>
            <person name="Galperin M.Y."/>
            <person name="Jogler C."/>
        </authorList>
    </citation>
    <scope>NUCLEOTIDE SEQUENCE [LARGE SCALE GENOMIC DNA]</scope>
    <source>
        <strain evidence="12 13">Pla133</strain>
    </source>
</reference>
<evidence type="ECO:0000313" key="13">
    <source>
        <dbReference type="Proteomes" id="UP000316921"/>
    </source>
</evidence>
<dbReference type="InterPro" id="IPR022615">
    <property type="entry name" value="NqrA_C_domain"/>
</dbReference>
<dbReference type="Proteomes" id="UP000316921">
    <property type="component" value="Chromosome"/>
</dbReference>
<dbReference type="EC" id="7.2.1.1" evidence="8"/>
<dbReference type="InterPro" id="IPR056147">
    <property type="entry name" value="NQRA_N"/>
</dbReference>
<feature type="domain" description="Na(+)-translocating NADH-quinone reductase subunit A C-terminal" evidence="10">
    <location>
        <begin position="262"/>
        <end position="310"/>
    </location>
</feature>
<evidence type="ECO:0000256" key="7">
    <source>
        <dbReference type="ARBA" id="ARBA00023201"/>
    </source>
</evidence>
<keyword evidence="4 8" id="KW-0915">Sodium</keyword>